<accession>S7ZGG0</accession>
<name>S7ZGG0_PENO1</name>
<reference evidence="2 3" key="1">
    <citation type="journal article" date="2013" name="PLoS ONE">
        <title>Genomic and secretomic analyses reveal unique features of the lignocellulolytic enzyme system of Penicillium decumbens.</title>
        <authorList>
            <person name="Liu G."/>
            <person name="Zhang L."/>
            <person name="Wei X."/>
            <person name="Zou G."/>
            <person name="Qin Y."/>
            <person name="Ma L."/>
            <person name="Li J."/>
            <person name="Zheng H."/>
            <person name="Wang S."/>
            <person name="Wang C."/>
            <person name="Xun L."/>
            <person name="Zhao G.-P."/>
            <person name="Zhou Z."/>
            <person name="Qu Y."/>
        </authorList>
    </citation>
    <scope>NUCLEOTIDE SEQUENCE [LARGE SCALE GENOMIC DNA]</scope>
    <source>
        <strain evidence="3">114-2 / CGMCC 5302</strain>
    </source>
</reference>
<evidence type="ECO:0000256" key="1">
    <source>
        <dbReference type="SAM" id="MobiDB-lite"/>
    </source>
</evidence>
<keyword evidence="3" id="KW-1185">Reference proteome</keyword>
<protein>
    <submittedName>
        <fullName evidence="2">Uncharacterized protein</fullName>
    </submittedName>
</protein>
<evidence type="ECO:0000313" key="2">
    <source>
        <dbReference type="EMBL" id="EPS29329.1"/>
    </source>
</evidence>
<dbReference type="EMBL" id="KB644411">
    <property type="protein sequence ID" value="EPS29329.1"/>
    <property type="molecule type" value="Genomic_DNA"/>
</dbReference>
<dbReference type="AlphaFoldDB" id="S7ZGG0"/>
<organism evidence="2 3">
    <name type="scientific">Penicillium oxalicum (strain 114-2 / CGMCC 5302)</name>
    <name type="common">Penicillium decumbens</name>
    <dbReference type="NCBI Taxonomy" id="933388"/>
    <lineage>
        <taxon>Eukaryota</taxon>
        <taxon>Fungi</taxon>
        <taxon>Dikarya</taxon>
        <taxon>Ascomycota</taxon>
        <taxon>Pezizomycotina</taxon>
        <taxon>Eurotiomycetes</taxon>
        <taxon>Eurotiomycetidae</taxon>
        <taxon>Eurotiales</taxon>
        <taxon>Aspergillaceae</taxon>
        <taxon>Penicillium</taxon>
    </lineage>
</organism>
<dbReference type="HOGENOM" id="CLU_2360401_0_0_1"/>
<feature type="region of interest" description="Disordered" evidence="1">
    <location>
        <begin position="1"/>
        <end position="22"/>
    </location>
</feature>
<evidence type="ECO:0000313" key="3">
    <source>
        <dbReference type="Proteomes" id="UP000019376"/>
    </source>
</evidence>
<gene>
    <name evidence="2" type="ORF">PDE_04278</name>
</gene>
<sequence>MIHGIETALGHQKDASASGTDAGFTERKALPVTTTTEADGEINFLLVGTTDDVCENLDPRRSQRSLMRICSVVGEFGGGGSSFKRMNPGRKEEIWQ</sequence>
<dbReference type="Proteomes" id="UP000019376">
    <property type="component" value="Unassembled WGS sequence"/>
</dbReference>
<proteinExistence type="predicted"/>